<keyword evidence="2" id="KW-1185">Reference proteome</keyword>
<gene>
    <name evidence="1" type="ORF">NRIC_14180</name>
</gene>
<dbReference type="AlphaFoldDB" id="A0A4P5P6I6"/>
<dbReference type="Proteomes" id="UP000290567">
    <property type="component" value="Unassembled WGS sequence"/>
</dbReference>
<sequence length="209" mass="25080">MMRKINTIPPVHTNSTYNQEDCLTVSIDDCAYLTEQFSRYGVEEYRLFRYEGSGYVTRYMTHRLEFLPCWEYKDGYIVPLLFRDMPDTKKMFEEAFRWPAFFKLLDWYLAYRPEKALIPVHGPLQDRRVVDTAYLIFRLSEICDGAAFPIGHLNNLSEFEQWNQIFHLIDTGKYFRRRKDFDPTQLDDLTQLEVVIAIIKMRYQQEGYS</sequence>
<reference evidence="2" key="1">
    <citation type="submission" date="2019-02" db="EMBL/GenBank/DDBJ databases">
        <title>Draft genome sequence of Enterococcus sp. Gos25-1.</title>
        <authorList>
            <person name="Tanaka N."/>
            <person name="Shiwa Y."/>
            <person name="Fujita N."/>
        </authorList>
    </citation>
    <scope>NUCLEOTIDE SEQUENCE [LARGE SCALE GENOMIC DNA]</scope>
    <source>
        <strain evidence="2">Gos25-1</strain>
    </source>
</reference>
<protein>
    <submittedName>
        <fullName evidence="1">Uncharacterized protein</fullName>
    </submittedName>
</protein>
<evidence type="ECO:0000313" key="1">
    <source>
        <dbReference type="EMBL" id="GCF93527.1"/>
    </source>
</evidence>
<organism evidence="1 2">
    <name type="scientific">Enterococcus florum</name>
    <dbReference type="NCBI Taxonomy" id="2480627"/>
    <lineage>
        <taxon>Bacteria</taxon>
        <taxon>Bacillati</taxon>
        <taxon>Bacillota</taxon>
        <taxon>Bacilli</taxon>
        <taxon>Lactobacillales</taxon>
        <taxon>Enterococcaceae</taxon>
        <taxon>Enterococcus</taxon>
    </lineage>
</organism>
<dbReference type="EMBL" id="BJCC01000010">
    <property type="protein sequence ID" value="GCF93527.1"/>
    <property type="molecule type" value="Genomic_DNA"/>
</dbReference>
<evidence type="ECO:0000313" key="2">
    <source>
        <dbReference type="Proteomes" id="UP000290567"/>
    </source>
</evidence>
<proteinExistence type="predicted"/>
<name>A0A4P5P6I6_9ENTE</name>
<comment type="caution">
    <text evidence="1">The sequence shown here is derived from an EMBL/GenBank/DDBJ whole genome shotgun (WGS) entry which is preliminary data.</text>
</comment>
<accession>A0A4P5P6I6</accession>